<organism evidence="2 3">
    <name type="scientific">Phaeoacremonium minimum (strain UCR-PA7)</name>
    <name type="common">Esca disease fungus</name>
    <name type="synonym">Togninia minima</name>
    <dbReference type="NCBI Taxonomy" id="1286976"/>
    <lineage>
        <taxon>Eukaryota</taxon>
        <taxon>Fungi</taxon>
        <taxon>Dikarya</taxon>
        <taxon>Ascomycota</taxon>
        <taxon>Pezizomycotina</taxon>
        <taxon>Sordariomycetes</taxon>
        <taxon>Sordariomycetidae</taxon>
        <taxon>Togniniales</taxon>
        <taxon>Togniniaceae</taxon>
        <taxon>Phaeoacremonium</taxon>
    </lineage>
</organism>
<evidence type="ECO:0000313" key="3">
    <source>
        <dbReference type="Proteomes" id="UP000014074"/>
    </source>
</evidence>
<dbReference type="PANTHER" id="PTHR12658:SF0">
    <property type="entry name" value="TUBULIN-SPECIFIC CHAPERONE D"/>
    <property type="match status" value="1"/>
</dbReference>
<dbReference type="PANTHER" id="PTHR12658">
    <property type="entry name" value="BETA-TUBULIN COFACTOR D"/>
    <property type="match status" value="1"/>
</dbReference>
<evidence type="ECO:0000259" key="1">
    <source>
        <dbReference type="Pfam" id="PF12612"/>
    </source>
</evidence>
<dbReference type="GO" id="GO:0007021">
    <property type="term" value="P:tubulin complex assembly"/>
    <property type="evidence" value="ECO:0007669"/>
    <property type="project" value="InterPro"/>
</dbReference>
<name>R8BHX2_PHAM7</name>
<dbReference type="eggNOG" id="KOG1943">
    <property type="taxonomic scope" value="Eukaryota"/>
</dbReference>
<reference evidence="3" key="1">
    <citation type="journal article" date="2013" name="Genome Announc.">
        <title>Draft genome sequence of the ascomycete Phaeoacremonium aleophilum strain UCR-PA7, a causal agent of the esca disease complex in grapevines.</title>
        <authorList>
            <person name="Blanco-Ulate B."/>
            <person name="Rolshausen P."/>
            <person name="Cantu D."/>
        </authorList>
    </citation>
    <scope>NUCLEOTIDE SEQUENCE [LARGE SCALE GENOMIC DNA]</scope>
    <source>
        <strain evidence="3">UCR-PA7</strain>
    </source>
</reference>
<gene>
    <name evidence="2" type="ORF">UCRPA7_5520</name>
</gene>
<dbReference type="GO" id="GO:0048487">
    <property type="term" value="F:beta-tubulin binding"/>
    <property type="evidence" value="ECO:0007669"/>
    <property type="project" value="InterPro"/>
</dbReference>
<accession>R8BHX2</accession>
<dbReference type="RefSeq" id="XP_007916258.1">
    <property type="nucleotide sequence ID" value="XM_007918067.1"/>
</dbReference>
<dbReference type="AlphaFoldDB" id="R8BHX2"/>
<dbReference type="HOGENOM" id="CLU_1332749_0_0_1"/>
<dbReference type="InterPro" id="IPR022577">
    <property type="entry name" value="TBCD_C"/>
</dbReference>
<dbReference type="Pfam" id="PF12612">
    <property type="entry name" value="TFCD_C"/>
    <property type="match status" value="1"/>
</dbReference>
<dbReference type="EMBL" id="KB933183">
    <property type="protein sequence ID" value="EON98928.1"/>
    <property type="molecule type" value="Genomic_DNA"/>
</dbReference>
<evidence type="ECO:0000313" key="2">
    <source>
        <dbReference type="EMBL" id="EON98928.1"/>
    </source>
</evidence>
<dbReference type="Proteomes" id="UP000014074">
    <property type="component" value="Unassembled WGS sequence"/>
</dbReference>
<dbReference type="GO" id="GO:0005096">
    <property type="term" value="F:GTPase activator activity"/>
    <property type="evidence" value="ECO:0007669"/>
    <property type="project" value="InterPro"/>
</dbReference>
<dbReference type="OrthoDB" id="10253476at2759"/>
<proteinExistence type="predicted"/>
<sequence>MDELMAGFVTSADTGNEDLVIASRAALSEYCEKSQENLDRVCAALVRNLNNRQGQDRVVVPTLEIIAFMFYVGAFRRCTEIDYKNLCLLVQKSGYKTGNVRKLEACIKVYGGITGIAIHSDRTPLRTATLEERRAQGITEARKRLGALMMHPWPRVRSLVIDELWGLVSAEDGDAAERLKGVDWGKAEKGPIKALVEELTPPSATA</sequence>
<dbReference type="GO" id="GO:0000226">
    <property type="term" value="P:microtubule cytoskeleton organization"/>
    <property type="evidence" value="ECO:0007669"/>
    <property type="project" value="TreeGrafter"/>
</dbReference>
<keyword evidence="3" id="KW-1185">Reference proteome</keyword>
<dbReference type="GeneID" id="19326085"/>
<dbReference type="GO" id="GO:0007023">
    <property type="term" value="P:post-chaperonin tubulin folding pathway"/>
    <property type="evidence" value="ECO:0007669"/>
    <property type="project" value="InterPro"/>
</dbReference>
<dbReference type="KEGG" id="tmn:UCRPA7_5520"/>
<protein>
    <submittedName>
        <fullName evidence="2">Putative small nuclear ribonucleo protein</fullName>
    </submittedName>
</protein>
<dbReference type="InterPro" id="IPR033162">
    <property type="entry name" value="TBCD"/>
</dbReference>
<feature type="domain" description="Tubulin-folding cofactor D C-terminal" evidence="1">
    <location>
        <begin position="2"/>
        <end position="102"/>
    </location>
</feature>